<evidence type="ECO:0000256" key="5">
    <source>
        <dbReference type="SAM" id="SignalP"/>
    </source>
</evidence>
<reference evidence="7 8" key="1">
    <citation type="journal article" date="2007" name="Nat. Biotechnol.">
        <title>Complete genome sequence of the myxobacterium Sorangium cellulosum.</title>
        <authorList>
            <person name="Schneiker S."/>
            <person name="Perlova O."/>
            <person name="Kaiser O."/>
            <person name="Gerth K."/>
            <person name="Alici A."/>
            <person name="Altmeyer M.O."/>
            <person name="Bartels D."/>
            <person name="Bekel T."/>
            <person name="Beyer S."/>
            <person name="Bode E."/>
            <person name="Bode H.B."/>
            <person name="Bolten C.J."/>
            <person name="Choudhuri J.V."/>
            <person name="Doss S."/>
            <person name="Elnakady Y.A."/>
            <person name="Frank B."/>
            <person name="Gaigalat L."/>
            <person name="Goesmann A."/>
            <person name="Groeger C."/>
            <person name="Gross F."/>
            <person name="Jelsbak L."/>
            <person name="Jelsbak L."/>
            <person name="Kalinowski J."/>
            <person name="Kegler C."/>
            <person name="Knauber T."/>
            <person name="Konietzny S."/>
            <person name="Kopp M."/>
            <person name="Krause L."/>
            <person name="Krug D."/>
            <person name="Linke B."/>
            <person name="Mahmud T."/>
            <person name="Martinez-Arias R."/>
            <person name="McHardy A.C."/>
            <person name="Merai M."/>
            <person name="Meyer F."/>
            <person name="Mormann S."/>
            <person name="Munoz-Dorado J."/>
            <person name="Perez J."/>
            <person name="Pradella S."/>
            <person name="Rachid S."/>
            <person name="Raddatz G."/>
            <person name="Rosenau F."/>
            <person name="Rueckert C."/>
            <person name="Sasse F."/>
            <person name="Scharfe M."/>
            <person name="Schuster S.C."/>
            <person name="Suen G."/>
            <person name="Treuner-Lange A."/>
            <person name="Velicer G.J."/>
            <person name="Vorholter F.-J."/>
            <person name="Weissman K.J."/>
            <person name="Welch R.D."/>
            <person name="Wenzel S.C."/>
            <person name="Whitworth D.E."/>
            <person name="Wilhelm S."/>
            <person name="Wittmann C."/>
            <person name="Bloecker H."/>
            <person name="Puehler A."/>
            <person name="Mueller R."/>
        </authorList>
    </citation>
    <scope>NUCLEOTIDE SEQUENCE [LARGE SCALE GENOMIC DNA]</scope>
    <source>
        <strain evidence="8">So ce56</strain>
    </source>
</reference>
<accession>A9FFU6</accession>
<evidence type="ECO:0000313" key="7">
    <source>
        <dbReference type="EMBL" id="CAN95030.1"/>
    </source>
</evidence>
<evidence type="ECO:0000259" key="6">
    <source>
        <dbReference type="PROSITE" id="PS51764"/>
    </source>
</evidence>
<feature type="domain" description="GH26" evidence="6">
    <location>
        <begin position="68"/>
        <end position="373"/>
    </location>
</feature>
<evidence type="ECO:0000256" key="2">
    <source>
        <dbReference type="ARBA" id="ARBA00022801"/>
    </source>
</evidence>
<dbReference type="CAZy" id="GH26">
    <property type="family name" value="Glycoside Hydrolase Family 26"/>
</dbReference>
<keyword evidence="3 4" id="KW-0326">Glycosidase</keyword>
<dbReference type="Gene3D" id="3.20.20.80">
    <property type="entry name" value="Glycosidases"/>
    <property type="match status" value="1"/>
</dbReference>
<keyword evidence="2 4" id="KW-0378">Hydrolase</keyword>
<dbReference type="PROSITE" id="PS51764">
    <property type="entry name" value="GH26"/>
    <property type="match status" value="1"/>
</dbReference>
<protein>
    <submittedName>
        <fullName evidence="7">Cellulase</fullName>
        <ecNumber evidence="7">3.2.1.4</ecNumber>
    </submittedName>
</protein>
<evidence type="ECO:0000256" key="3">
    <source>
        <dbReference type="ARBA" id="ARBA00023295"/>
    </source>
</evidence>
<dbReference type="eggNOG" id="COG4124">
    <property type="taxonomic scope" value="Bacteria"/>
</dbReference>
<dbReference type="EC" id="3.2.1.4" evidence="7"/>
<dbReference type="BioCyc" id="SCEL448385:SCE_RS24975-MONOMER"/>
<dbReference type="Pfam" id="PF02156">
    <property type="entry name" value="Glyco_hydro_26"/>
    <property type="match status" value="1"/>
</dbReference>
<organism evidence="7 8">
    <name type="scientific">Sorangium cellulosum (strain So ce56)</name>
    <name type="common">Polyangium cellulosum (strain So ce56)</name>
    <dbReference type="NCBI Taxonomy" id="448385"/>
    <lineage>
        <taxon>Bacteria</taxon>
        <taxon>Pseudomonadati</taxon>
        <taxon>Myxococcota</taxon>
        <taxon>Polyangia</taxon>
        <taxon>Polyangiales</taxon>
        <taxon>Polyangiaceae</taxon>
        <taxon>Sorangium</taxon>
    </lineage>
</organism>
<dbReference type="Proteomes" id="UP000002139">
    <property type="component" value="Chromosome"/>
</dbReference>
<keyword evidence="8" id="KW-1185">Reference proteome</keyword>
<evidence type="ECO:0000256" key="1">
    <source>
        <dbReference type="ARBA" id="ARBA00007754"/>
    </source>
</evidence>
<dbReference type="SUPFAM" id="SSF51445">
    <property type="entry name" value="(Trans)glycosidases"/>
    <property type="match status" value="1"/>
</dbReference>
<keyword evidence="5" id="KW-0732">Signal</keyword>
<dbReference type="KEGG" id="scl:sce4867"/>
<feature type="signal peptide" evidence="5">
    <location>
        <begin position="1"/>
        <end position="22"/>
    </location>
</feature>
<dbReference type="HOGENOM" id="CLU_038234_1_1_7"/>
<dbReference type="EMBL" id="AM746676">
    <property type="protein sequence ID" value="CAN95030.1"/>
    <property type="molecule type" value="Genomic_DNA"/>
</dbReference>
<comment type="similarity">
    <text evidence="1 4">Belongs to the glycosyl hydrolase 26 family.</text>
</comment>
<dbReference type="PANTHER" id="PTHR40079:SF4">
    <property type="entry name" value="GH26 DOMAIN-CONTAINING PROTEIN-RELATED"/>
    <property type="match status" value="1"/>
</dbReference>
<feature type="chain" id="PRO_5002735589" evidence="5">
    <location>
        <begin position="23"/>
        <end position="390"/>
    </location>
</feature>
<dbReference type="GO" id="GO:0016985">
    <property type="term" value="F:mannan endo-1,4-beta-mannosidase activity"/>
    <property type="evidence" value="ECO:0007669"/>
    <property type="project" value="InterPro"/>
</dbReference>
<dbReference type="InterPro" id="IPR022790">
    <property type="entry name" value="GH26_dom"/>
</dbReference>
<sequence length="390" mass="42714">MTMKRSHRAALAAAATTGAALAVLSSTYGRTPAELWLSSLFGTASAAVASAELSWIADPERDARLARVSAERAPRELSELRAPARLLYGAHDGGLPGDVGGYLALEEAVGQTLLLTQIYAAWGDGAEQRFPSRAARAIWAVGSVPVITWEPWLSAFKRPRLSLRPAATPDHGGLTDIAGGAYDAYIDGWAKAAAEHGHPILLRFAHEMNDGYRYPWGPVNNPDPREFIRAWRHVVGRFRAAGAGNVLWVWAPSVSYENYWEYYPGSEWVDWVATGVLNYGTAVRWSRWYSFQELFARHYERLAPLGKPLMIAELGTLAAGGDRARWYEEALTGFAERHPAVKALLFFHVASDATVTHEPLSWAFADDPAVAGAVRRALAAQANHAQEVQR</sequence>
<dbReference type="GO" id="GO:0008810">
    <property type="term" value="F:cellulase activity"/>
    <property type="evidence" value="ECO:0007669"/>
    <property type="project" value="UniProtKB-EC"/>
</dbReference>
<feature type="active site" description="Proton donor" evidence="4">
    <location>
        <position position="207"/>
    </location>
</feature>
<dbReference type="AlphaFoldDB" id="A9FFU6"/>
<evidence type="ECO:0000256" key="4">
    <source>
        <dbReference type="PROSITE-ProRule" id="PRU01100"/>
    </source>
</evidence>
<gene>
    <name evidence="7" type="primary">celH</name>
    <name evidence="7" type="ordered locus">sce4867</name>
</gene>
<name>A9FFU6_SORC5</name>
<feature type="active site" description="Nucleophile" evidence="4">
    <location>
        <position position="313"/>
    </location>
</feature>
<proteinExistence type="inferred from homology"/>
<dbReference type="STRING" id="448385.sce4867"/>
<dbReference type="InterPro" id="IPR017853">
    <property type="entry name" value="GH"/>
</dbReference>
<dbReference type="GO" id="GO:0006080">
    <property type="term" value="P:substituted mannan metabolic process"/>
    <property type="evidence" value="ECO:0007669"/>
    <property type="project" value="InterPro"/>
</dbReference>
<dbReference type="InterPro" id="IPR000805">
    <property type="entry name" value="Glyco_hydro_26"/>
</dbReference>
<dbReference type="PANTHER" id="PTHR40079">
    <property type="entry name" value="MANNAN ENDO-1,4-BETA-MANNOSIDASE E-RELATED"/>
    <property type="match status" value="1"/>
</dbReference>
<evidence type="ECO:0000313" key="8">
    <source>
        <dbReference type="Proteomes" id="UP000002139"/>
    </source>
</evidence>